<dbReference type="AlphaFoldDB" id="A0A972P1G8"/>
<protein>
    <submittedName>
        <fullName evidence="1">Uncharacterized protein</fullName>
    </submittedName>
</protein>
<reference evidence="1 2" key="1">
    <citation type="submission" date="2019-11" db="EMBL/GenBank/DDBJ databases">
        <title>Metabolism of dissolved organic matter in forest soils.</title>
        <authorList>
            <person name="Cyle K.T."/>
            <person name="Wilhelm R.C."/>
            <person name="Martinez C.E."/>
        </authorList>
    </citation>
    <scope>NUCLEOTIDE SEQUENCE [LARGE SCALE GENOMIC DNA]</scope>
    <source>
        <strain evidence="1 2">5N</strain>
    </source>
</reference>
<organism evidence="1 2">
    <name type="scientific">Paraburkholderia elongata</name>
    <dbReference type="NCBI Taxonomy" id="2675747"/>
    <lineage>
        <taxon>Bacteria</taxon>
        <taxon>Pseudomonadati</taxon>
        <taxon>Pseudomonadota</taxon>
        <taxon>Betaproteobacteria</taxon>
        <taxon>Burkholderiales</taxon>
        <taxon>Burkholderiaceae</taxon>
        <taxon>Paraburkholderia</taxon>
    </lineage>
</organism>
<dbReference type="RefSeq" id="WP_172178818.1">
    <property type="nucleotide sequence ID" value="NZ_WOEZ01000316.1"/>
</dbReference>
<name>A0A972P1G8_9BURK</name>
<comment type="caution">
    <text evidence="1">The sequence shown here is derived from an EMBL/GenBank/DDBJ whole genome shotgun (WGS) entry which is preliminary data.</text>
</comment>
<dbReference type="EMBL" id="WOEZ01000316">
    <property type="protein sequence ID" value="NPT62363.1"/>
    <property type="molecule type" value="Genomic_DNA"/>
</dbReference>
<proteinExistence type="predicted"/>
<dbReference type="Proteomes" id="UP000655523">
    <property type="component" value="Unassembled WGS sequence"/>
</dbReference>
<sequence>MSHKDRRSTVLRTVYGNVTVKSSRLWSCACQRTARTPRRVVHPLSKALTRRVTPELEYLQAKWAAHLPYGQATAMLKEVLPLDTH</sequence>
<evidence type="ECO:0000313" key="2">
    <source>
        <dbReference type="Proteomes" id="UP000655523"/>
    </source>
</evidence>
<gene>
    <name evidence="1" type="ORF">GNZ13_49635</name>
</gene>
<evidence type="ECO:0000313" key="1">
    <source>
        <dbReference type="EMBL" id="NPT62363.1"/>
    </source>
</evidence>
<keyword evidence="2" id="KW-1185">Reference proteome</keyword>
<accession>A0A972P1G8</accession>